<keyword evidence="2" id="KW-0433">Leucine-rich repeat</keyword>
<dbReference type="InterPro" id="IPR032675">
    <property type="entry name" value="LRR_dom_sf"/>
</dbReference>
<sequence>MSSGRYGLVSDKQTGAVVRIYLRNPVPLSSSMVARLQYLDVSSDFFGLSVNDFSWVSRLVSLKHLEMNQVDLSLVNSNWLEAVNMFPDLIELHLATCQFSCSISSLDVVNFTSLAVLDLHFNSFGSMFPNWLLNLSRLEYVDFTYCNLRRRIPLGLGTLPELLDGAETCTSGNAFANFSNLDLSNNQMPGTIPSSLGNAKRLRNIGLSMNKLQGTLPKTFGLLNELVVLDVSFNQLTGILSESHFAQLTKLKIVLLSGNSFTFNLESQKEMNFLDISNASISGSIPPWFWDVSSNLSLLNVSFNQLEGQLPNPLKVAPFADVDFSFNLLSGFVPFPVVEIELLDLSSNHFQGPIPPNISQSMPDLIFLSRSNNKLSGEIPASIGEMSLLQVIDLSMNDLTGKVPNSIGNCAYLKVLDLGNNHLSGTIPDSLGMLNQLLSLHLNDNMFTDELPISFKNMSRLETLDVGTTDYQEVFQPGLCTASWISEYSASD</sequence>
<keyword evidence="4" id="KW-0677">Repeat</keyword>
<evidence type="ECO:0000256" key="6">
    <source>
        <dbReference type="ARBA" id="ARBA00023136"/>
    </source>
</evidence>
<accession>A0AAV1D5Z8</accession>
<dbReference type="PANTHER" id="PTHR48057">
    <property type="entry name" value="LEUCINE-RICH REPEAT SERINE/THREONINE-PROTEIN KINASE 1"/>
    <property type="match status" value="1"/>
</dbReference>
<evidence type="ECO:0000313" key="8">
    <source>
        <dbReference type="Proteomes" id="UP001161247"/>
    </source>
</evidence>
<evidence type="ECO:0000256" key="4">
    <source>
        <dbReference type="ARBA" id="ARBA00022737"/>
    </source>
</evidence>
<keyword evidence="5" id="KW-1133">Transmembrane helix</keyword>
<keyword evidence="3" id="KW-0812">Transmembrane</keyword>
<dbReference type="AlphaFoldDB" id="A0AAV1D5Z8"/>
<dbReference type="Pfam" id="PF13855">
    <property type="entry name" value="LRR_8"/>
    <property type="match status" value="1"/>
</dbReference>
<comment type="subcellular location">
    <subcellularLocation>
        <location evidence="1">Membrane</location>
        <topology evidence="1">Single-pass membrane protein</topology>
    </subcellularLocation>
</comment>
<evidence type="ECO:0000256" key="3">
    <source>
        <dbReference type="ARBA" id="ARBA00022692"/>
    </source>
</evidence>
<dbReference type="InterPro" id="IPR001611">
    <property type="entry name" value="Leu-rich_rpt"/>
</dbReference>
<keyword evidence="8" id="KW-1185">Reference proteome</keyword>
<dbReference type="PANTHER" id="PTHR48057:SF22">
    <property type="entry name" value="OS08G0247801 PROTEIN"/>
    <property type="match status" value="1"/>
</dbReference>
<dbReference type="Proteomes" id="UP001161247">
    <property type="component" value="Chromosome 4"/>
</dbReference>
<evidence type="ECO:0000256" key="1">
    <source>
        <dbReference type="ARBA" id="ARBA00004167"/>
    </source>
</evidence>
<proteinExistence type="predicted"/>
<dbReference type="SUPFAM" id="SSF52058">
    <property type="entry name" value="L domain-like"/>
    <property type="match status" value="1"/>
</dbReference>
<protein>
    <submittedName>
        <fullName evidence="7">OLC1v1001417C1</fullName>
    </submittedName>
</protein>
<evidence type="ECO:0000256" key="2">
    <source>
        <dbReference type="ARBA" id="ARBA00022614"/>
    </source>
</evidence>
<dbReference type="EMBL" id="OX459121">
    <property type="protein sequence ID" value="CAI9103008.1"/>
    <property type="molecule type" value="Genomic_DNA"/>
</dbReference>
<keyword evidence="6" id="KW-0472">Membrane</keyword>
<organism evidence="7 8">
    <name type="scientific">Oldenlandia corymbosa var. corymbosa</name>
    <dbReference type="NCBI Taxonomy" id="529605"/>
    <lineage>
        <taxon>Eukaryota</taxon>
        <taxon>Viridiplantae</taxon>
        <taxon>Streptophyta</taxon>
        <taxon>Embryophyta</taxon>
        <taxon>Tracheophyta</taxon>
        <taxon>Spermatophyta</taxon>
        <taxon>Magnoliopsida</taxon>
        <taxon>eudicotyledons</taxon>
        <taxon>Gunneridae</taxon>
        <taxon>Pentapetalae</taxon>
        <taxon>asterids</taxon>
        <taxon>lamiids</taxon>
        <taxon>Gentianales</taxon>
        <taxon>Rubiaceae</taxon>
        <taxon>Rubioideae</taxon>
        <taxon>Spermacoceae</taxon>
        <taxon>Hedyotis-Oldenlandia complex</taxon>
        <taxon>Oldenlandia</taxon>
    </lineage>
</organism>
<reference evidence="7" key="1">
    <citation type="submission" date="2023-03" db="EMBL/GenBank/DDBJ databases">
        <authorList>
            <person name="Julca I."/>
        </authorList>
    </citation>
    <scope>NUCLEOTIDE SEQUENCE</scope>
</reference>
<gene>
    <name evidence="7" type="ORF">OLC1_LOCUS12249</name>
</gene>
<dbReference type="InterPro" id="IPR052595">
    <property type="entry name" value="LRRC69/RLP"/>
</dbReference>
<dbReference type="Pfam" id="PF00560">
    <property type="entry name" value="LRR_1"/>
    <property type="match status" value="5"/>
</dbReference>
<dbReference type="FunFam" id="3.80.10.10:FF:000095">
    <property type="entry name" value="LRR receptor-like serine/threonine-protein kinase GSO1"/>
    <property type="match status" value="1"/>
</dbReference>
<dbReference type="GO" id="GO:0016020">
    <property type="term" value="C:membrane"/>
    <property type="evidence" value="ECO:0007669"/>
    <property type="project" value="UniProtKB-SubCell"/>
</dbReference>
<evidence type="ECO:0000313" key="7">
    <source>
        <dbReference type="EMBL" id="CAI9103008.1"/>
    </source>
</evidence>
<name>A0AAV1D5Z8_OLDCO</name>
<evidence type="ECO:0000256" key="5">
    <source>
        <dbReference type="ARBA" id="ARBA00022989"/>
    </source>
</evidence>
<dbReference type="Gene3D" id="3.80.10.10">
    <property type="entry name" value="Ribonuclease Inhibitor"/>
    <property type="match status" value="3"/>
</dbReference>